<reference evidence="2 3" key="1">
    <citation type="submission" date="2024-09" db="EMBL/GenBank/DDBJ databases">
        <authorList>
            <person name="Sun Q."/>
            <person name="Mori K."/>
        </authorList>
    </citation>
    <scope>NUCLEOTIDE SEQUENCE [LARGE SCALE GENOMIC DNA]</scope>
    <source>
        <strain evidence="2 3">TBRC 4938</strain>
    </source>
</reference>
<evidence type="ECO:0000313" key="2">
    <source>
        <dbReference type="EMBL" id="MFB9948969.1"/>
    </source>
</evidence>
<proteinExistence type="predicted"/>
<feature type="compositionally biased region" description="Basic residues" evidence="1">
    <location>
        <begin position="87"/>
        <end position="98"/>
    </location>
</feature>
<feature type="region of interest" description="Disordered" evidence="1">
    <location>
        <begin position="74"/>
        <end position="105"/>
    </location>
</feature>
<name>A0ABV6AFU6_9HYPH</name>
<dbReference type="Proteomes" id="UP001589692">
    <property type="component" value="Unassembled WGS sequence"/>
</dbReference>
<keyword evidence="3" id="KW-1185">Reference proteome</keyword>
<evidence type="ECO:0000256" key="1">
    <source>
        <dbReference type="SAM" id="MobiDB-lite"/>
    </source>
</evidence>
<comment type="caution">
    <text evidence="2">The sequence shown here is derived from an EMBL/GenBank/DDBJ whole genome shotgun (WGS) entry which is preliminary data.</text>
</comment>
<dbReference type="EMBL" id="JBHMAA010000011">
    <property type="protein sequence ID" value="MFB9948969.1"/>
    <property type="molecule type" value="Genomic_DNA"/>
</dbReference>
<dbReference type="RefSeq" id="WP_377259231.1">
    <property type="nucleotide sequence ID" value="NZ_JBHMAA010000011.1"/>
</dbReference>
<accession>A0ABV6AFU6</accession>
<sequence length="105" mass="12095">MAEQKEKRDELFRLIDPQSRSRCPSVHPADCQRLFAFNQDFAPAVGSSSDGTTVGGRSQTARWPLHFFRAASLRRTQLSTKDNTRKQQTRIAKRRRSREGRGRHP</sequence>
<protein>
    <submittedName>
        <fullName evidence="2">Uncharacterized protein</fullName>
    </submittedName>
</protein>
<evidence type="ECO:0000313" key="3">
    <source>
        <dbReference type="Proteomes" id="UP001589692"/>
    </source>
</evidence>
<organism evidence="2 3">
    <name type="scientific">Rhizobium puerariae</name>
    <dbReference type="NCBI Taxonomy" id="1585791"/>
    <lineage>
        <taxon>Bacteria</taxon>
        <taxon>Pseudomonadati</taxon>
        <taxon>Pseudomonadota</taxon>
        <taxon>Alphaproteobacteria</taxon>
        <taxon>Hyphomicrobiales</taxon>
        <taxon>Rhizobiaceae</taxon>
        <taxon>Rhizobium/Agrobacterium group</taxon>
        <taxon>Rhizobium</taxon>
    </lineage>
</organism>
<gene>
    <name evidence="2" type="ORF">ACFFP0_08930</name>
</gene>